<feature type="compositionally biased region" description="Basic and acidic residues" evidence="1">
    <location>
        <begin position="252"/>
        <end position="263"/>
    </location>
</feature>
<protein>
    <submittedName>
        <fullName evidence="2">Uncharacterized protein</fullName>
    </submittedName>
</protein>
<evidence type="ECO:0000313" key="2">
    <source>
        <dbReference type="EMBL" id="CAJ1388777.1"/>
    </source>
</evidence>
<dbReference type="EMBL" id="CAUJNA010001758">
    <property type="protein sequence ID" value="CAJ1388777.1"/>
    <property type="molecule type" value="Genomic_DNA"/>
</dbReference>
<feature type="compositionally biased region" description="Basic residues" evidence="1">
    <location>
        <begin position="232"/>
        <end position="251"/>
    </location>
</feature>
<accession>A0AA36IK25</accession>
<sequence length="395" mass="41709">AKKESAPKRSRPEPSERFPKWILAPYASPKGSPFYLKGDAEARLLDTANAGNSEVAALRLGIAVSEAAGVGEMAAGLFADEAEGEGSVKQLLEPFIAWMGEPEGAAYVEACRHLNDKNEDATRGPASVSAAVTDWVAGIAALGRDHERDIRKLAQIAARLYLFAADTLEQIAWVENQDVLAKAADKSAENAELAAVGKWLSKPSGDGHLAKAIAAVYSKEVLKGRAGGKKEKPAKKAKKRAKKDKKAKKETKKGDKKAGETAKKRNAPAKRPEEAKRAGAAAGEKRKACTVEDSSQGSPSNAVLSAALIDWSAAECVAAQEAWQDYGARLQSGNTDLAEYAVMVGMVPQPVREAFGLNISPERVRLPSAAQAAQIVECVAALLAEADKLFAEAGA</sequence>
<feature type="non-terminal residue" evidence="2">
    <location>
        <position position="1"/>
    </location>
</feature>
<feature type="region of interest" description="Disordered" evidence="1">
    <location>
        <begin position="224"/>
        <end position="298"/>
    </location>
</feature>
<evidence type="ECO:0000313" key="3">
    <source>
        <dbReference type="Proteomes" id="UP001178507"/>
    </source>
</evidence>
<feature type="compositionally biased region" description="Basic and acidic residues" evidence="1">
    <location>
        <begin position="270"/>
        <end position="290"/>
    </location>
</feature>
<proteinExistence type="predicted"/>
<name>A0AA36IK25_9DINO</name>
<gene>
    <name evidence="2" type="ORF">EVOR1521_LOCUS14572</name>
</gene>
<evidence type="ECO:0000256" key="1">
    <source>
        <dbReference type="SAM" id="MobiDB-lite"/>
    </source>
</evidence>
<keyword evidence="3" id="KW-1185">Reference proteome</keyword>
<dbReference type="Proteomes" id="UP001178507">
    <property type="component" value="Unassembled WGS sequence"/>
</dbReference>
<dbReference type="AlphaFoldDB" id="A0AA36IK25"/>
<comment type="caution">
    <text evidence="2">The sequence shown here is derived from an EMBL/GenBank/DDBJ whole genome shotgun (WGS) entry which is preliminary data.</text>
</comment>
<organism evidence="2 3">
    <name type="scientific">Effrenium voratum</name>
    <dbReference type="NCBI Taxonomy" id="2562239"/>
    <lineage>
        <taxon>Eukaryota</taxon>
        <taxon>Sar</taxon>
        <taxon>Alveolata</taxon>
        <taxon>Dinophyceae</taxon>
        <taxon>Suessiales</taxon>
        <taxon>Symbiodiniaceae</taxon>
        <taxon>Effrenium</taxon>
    </lineage>
</organism>
<reference evidence="2" key="1">
    <citation type="submission" date="2023-08" db="EMBL/GenBank/DDBJ databases">
        <authorList>
            <person name="Chen Y."/>
            <person name="Shah S."/>
            <person name="Dougan E. K."/>
            <person name="Thang M."/>
            <person name="Chan C."/>
        </authorList>
    </citation>
    <scope>NUCLEOTIDE SEQUENCE</scope>
</reference>